<dbReference type="Pfam" id="PF01638">
    <property type="entry name" value="HxlR"/>
    <property type="match status" value="1"/>
</dbReference>
<dbReference type="Gene3D" id="1.10.10.10">
    <property type="entry name" value="Winged helix-like DNA-binding domain superfamily/Winged helix DNA-binding domain"/>
    <property type="match status" value="1"/>
</dbReference>
<dbReference type="InterPro" id="IPR002577">
    <property type="entry name" value="HTH_HxlR"/>
</dbReference>
<evidence type="ECO:0000256" key="1">
    <source>
        <dbReference type="ARBA" id="ARBA00023015"/>
    </source>
</evidence>
<dbReference type="Proteomes" id="UP000183107">
    <property type="component" value="Unassembled WGS sequence"/>
</dbReference>
<dbReference type="PANTHER" id="PTHR33204">
    <property type="entry name" value="TRANSCRIPTIONAL REGULATOR, MARR FAMILY"/>
    <property type="match status" value="1"/>
</dbReference>
<keyword evidence="3" id="KW-0804">Transcription</keyword>
<evidence type="ECO:0000313" key="5">
    <source>
        <dbReference type="EMBL" id="SFN38788.1"/>
    </source>
</evidence>
<gene>
    <name evidence="5" type="ORF">SAMN05216386_0759</name>
</gene>
<evidence type="ECO:0000313" key="6">
    <source>
        <dbReference type="Proteomes" id="UP000183107"/>
    </source>
</evidence>
<dbReference type="AlphaFoldDB" id="A0A1I4YL45"/>
<keyword evidence="2 5" id="KW-0238">DNA-binding</keyword>
<name>A0A1I4YL45_9PROT</name>
<dbReference type="SUPFAM" id="SSF46785">
    <property type="entry name" value="Winged helix' DNA-binding domain"/>
    <property type="match status" value="1"/>
</dbReference>
<reference evidence="6" key="1">
    <citation type="submission" date="2016-10" db="EMBL/GenBank/DDBJ databases">
        <authorList>
            <person name="Varghese N."/>
        </authorList>
    </citation>
    <scope>NUCLEOTIDE SEQUENCE [LARGE SCALE GENOMIC DNA]</scope>
    <source>
        <strain evidence="6">Nsp8</strain>
    </source>
</reference>
<dbReference type="STRING" id="1266925.GCA_000619905_00469"/>
<evidence type="ECO:0000259" key="4">
    <source>
        <dbReference type="PROSITE" id="PS51118"/>
    </source>
</evidence>
<sequence length="144" mass="16868">MKKSNQISRSSCPVSCALDILGDKWTLLVVRDLIFFRKRYFGDFQNSPEKIATNILSDRLKKLEECHLLFRRPDPANARKIIYMPTEKCVDLAPPIMELVRWGAKYVPESDKHENLIQGFERDPVQFMVEIRLSLRKENEANKE</sequence>
<dbReference type="PROSITE" id="PS51118">
    <property type="entry name" value="HTH_HXLR"/>
    <property type="match status" value="1"/>
</dbReference>
<organism evidence="5 6">
    <name type="scientific">Nitrosospira briensis</name>
    <dbReference type="NCBI Taxonomy" id="35799"/>
    <lineage>
        <taxon>Bacteria</taxon>
        <taxon>Pseudomonadati</taxon>
        <taxon>Pseudomonadota</taxon>
        <taxon>Betaproteobacteria</taxon>
        <taxon>Nitrosomonadales</taxon>
        <taxon>Nitrosomonadaceae</taxon>
        <taxon>Nitrosospira</taxon>
    </lineage>
</organism>
<dbReference type="OrthoDB" id="9807069at2"/>
<dbReference type="PANTHER" id="PTHR33204:SF37">
    <property type="entry name" value="HTH-TYPE TRANSCRIPTIONAL REGULATOR YODB"/>
    <property type="match status" value="1"/>
</dbReference>
<keyword evidence="6" id="KW-1185">Reference proteome</keyword>
<proteinExistence type="predicted"/>
<dbReference type="InterPro" id="IPR036390">
    <property type="entry name" value="WH_DNA-bd_sf"/>
</dbReference>
<accession>A0A1I4YL45</accession>
<protein>
    <submittedName>
        <fullName evidence="5">DNA-binding transcriptional regulator, HxlR family</fullName>
    </submittedName>
</protein>
<feature type="domain" description="HTH hxlR-type" evidence="4">
    <location>
        <begin position="12"/>
        <end position="111"/>
    </location>
</feature>
<keyword evidence="1" id="KW-0805">Transcription regulation</keyword>
<dbReference type="EMBL" id="FOVJ01000001">
    <property type="protein sequence ID" value="SFN38788.1"/>
    <property type="molecule type" value="Genomic_DNA"/>
</dbReference>
<dbReference type="InterPro" id="IPR036388">
    <property type="entry name" value="WH-like_DNA-bd_sf"/>
</dbReference>
<dbReference type="GO" id="GO:0003677">
    <property type="term" value="F:DNA binding"/>
    <property type="evidence" value="ECO:0007669"/>
    <property type="project" value="UniProtKB-KW"/>
</dbReference>
<evidence type="ECO:0000256" key="2">
    <source>
        <dbReference type="ARBA" id="ARBA00023125"/>
    </source>
</evidence>
<evidence type="ECO:0000256" key="3">
    <source>
        <dbReference type="ARBA" id="ARBA00023163"/>
    </source>
</evidence>